<evidence type="ECO:0000313" key="2">
    <source>
        <dbReference type="Proteomes" id="UP000038045"/>
    </source>
</evidence>
<protein>
    <submittedName>
        <fullName evidence="3">Uncharacterized protein</fullName>
    </submittedName>
</protein>
<feature type="region of interest" description="Disordered" evidence="1">
    <location>
        <begin position="47"/>
        <end position="74"/>
    </location>
</feature>
<sequence length="74" mass="8873">MGPFRVLEVRTDNTVILKNEKDKTLPPFKCHRTQLKYWKHQDLDENLQDTEEKLPETHRDLQDSMDGRESKDFS</sequence>
<organism evidence="2 3">
    <name type="scientific">Parastrongyloides trichosuri</name>
    <name type="common">Possum-specific nematode worm</name>
    <dbReference type="NCBI Taxonomy" id="131310"/>
    <lineage>
        <taxon>Eukaryota</taxon>
        <taxon>Metazoa</taxon>
        <taxon>Ecdysozoa</taxon>
        <taxon>Nematoda</taxon>
        <taxon>Chromadorea</taxon>
        <taxon>Rhabditida</taxon>
        <taxon>Tylenchina</taxon>
        <taxon>Panagrolaimomorpha</taxon>
        <taxon>Strongyloidoidea</taxon>
        <taxon>Strongyloididae</taxon>
        <taxon>Parastrongyloides</taxon>
    </lineage>
</organism>
<accession>A0A0N4ZXX8</accession>
<evidence type="ECO:0000256" key="1">
    <source>
        <dbReference type="SAM" id="MobiDB-lite"/>
    </source>
</evidence>
<reference evidence="3" key="1">
    <citation type="submission" date="2017-02" db="UniProtKB">
        <authorList>
            <consortium name="WormBaseParasite"/>
        </authorList>
    </citation>
    <scope>IDENTIFICATION</scope>
</reference>
<name>A0A0N4ZXX8_PARTI</name>
<dbReference type="Proteomes" id="UP000038045">
    <property type="component" value="Unplaced"/>
</dbReference>
<proteinExistence type="predicted"/>
<feature type="compositionally biased region" description="Basic and acidic residues" evidence="1">
    <location>
        <begin position="50"/>
        <end position="74"/>
    </location>
</feature>
<dbReference type="AlphaFoldDB" id="A0A0N4ZXX8"/>
<evidence type="ECO:0000313" key="3">
    <source>
        <dbReference type="WBParaSite" id="PTRK_0001365200.1"/>
    </source>
</evidence>
<keyword evidence="2" id="KW-1185">Reference proteome</keyword>
<dbReference type="WBParaSite" id="PTRK_0001365200.1">
    <property type="protein sequence ID" value="PTRK_0001365200.1"/>
    <property type="gene ID" value="PTRK_0001365200"/>
</dbReference>